<accession>D0BND5</accession>
<evidence type="ECO:0000313" key="3">
    <source>
        <dbReference type="Proteomes" id="UP000002939"/>
    </source>
</evidence>
<dbReference type="HOGENOM" id="CLU_023125_4_0_9"/>
<proteinExistence type="predicted"/>
<evidence type="ECO:0000313" key="2">
    <source>
        <dbReference type="EMBL" id="EEW92625.1"/>
    </source>
</evidence>
<dbReference type="OrthoDB" id="384253at2"/>
<dbReference type="SUPFAM" id="SSF56300">
    <property type="entry name" value="Metallo-dependent phosphatases"/>
    <property type="match status" value="1"/>
</dbReference>
<gene>
    <name evidence="2" type="ORF">HMPREF0446_01470</name>
</gene>
<comment type="caution">
    <text evidence="2">The sequence shown here is derived from an EMBL/GenBank/DDBJ whole genome shotgun (WGS) entry which is preliminary data.</text>
</comment>
<dbReference type="PANTHER" id="PTHR42850">
    <property type="entry name" value="METALLOPHOSPHOESTERASE"/>
    <property type="match status" value="1"/>
</dbReference>
<dbReference type="PANTHER" id="PTHR42850:SF4">
    <property type="entry name" value="ZINC-DEPENDENT ENDOPOLYPHOSPHATASE"/>
    <property type="match status" value="1"/>
</dbReference>
<dbReference type="GO" id="GO:0005737">
    <property type="term" value="C:cytoplasm"/>
    <property type="evidence" value="ECO:0007669"/>
    <property type="project" value="TreeGrafter"/>
</dbReference>
<dbReference type="AlphaFoldDB" id="D0BND5"/>
<dbReference type="RefSeq" id="WP_006703746.1">
    <property type="nucleotide sequence ID" value="NZ_KI391971.1"/>
</dbReference>
<dbReference type="GO" id="GO:0110154">
    <property type="term" value="P:RNA decapping"/>
    <property type="evidence" value="ECO:0007669"/>
    <property type="project" value="TreeGrafter"/>
</dbReference>
<reference evidence="2" key="2">
    <citation type="submission" date="2011-10" db="EMBL/GenBank/DDBJ databases">
        <title>The Genome Sequence of Granulicatella elegans ATCC 700633.</title>
        <authorList>
            <consortium name="The Broad Institute Genome Sequencing Platform"/>
            <consortium name="The Broad Institute Genome Sequencing Center for Infectious Disease"/>
            <person name="Earl A."/>
            <person name="Ward D."/>
            <person name="Feldgarden M."/>
            <person name="Gevers D."/>
            <person name="Sibley C.D."/>
            <person name="Field T.R."/>
            <person name="Grinwis M."/>
            <person name="Eshaghurshan C.S."/>
            <person name="Surette M.G."/>
            <person name="Young S.K."/>
            <person name="Zeng Q."/>
            <person name="Gargeya S."/>
            <person name="Fitzgerald M."/>
            <person name="Haas B."/>
            <person name="Abouelleil A."/>
            <person name="Alvarado L."/>
            <person name="Arachchi H.M."/>
            <person name="Berlin A."/>
            <person name="Brown A."/>
            <person name="Chapman S.B."/>
            <person name="Chen Z."/>
            <person name="Dunbar C."/>
            <person name="Freedman E."/>
            <person name="Gearin G."/>
            <person name="Goldberg J."/>
            <person name="Griggs A."/>
            <person name="Gujja S."/>
            <person name="Heiman D."/>
            <person name="Howarth C."/>
            <person name="Larson L."/>
            <person name="Lui A."/>
            <person name="MacDonald P.J.P."/>
            <person name="Montmayeur A."/>
            <person name="Murphy C."/>
            <person name="Neiman D."/>
            <person name="Pearson M."/>
            <person name="Priest M."/>
            <person name="Roberts A."/>
            <person name="Saif S."/>
            <person name="Shea T."/>
            <person name="Shenoy N."/>
            <person name="Sisk P."/>
            <person name="Stolte C."/>
            <person name="Sykes S."/>
            <person name="Wortman J."/>
            <person name="Nusbaum C."/>
            <person name="Birren B."/>
        </authorList>
    </citation>
    <scope>NUCLEOTIDE SEQUENCE [LARGE SCALE GENOMIC DNA]</scope>
    <source>
        <strain evidence="2">ATCC 700633</strain>
    </source>
</reference>
<evidence type="ECO:0000259" key="1">
    <source>
        <dbReference type="Pfam" id="PF00149"/>
    </source>
</evidence>
<organism evidence="2 3">
    <name type="scientific">Granulicatella elegans ATCC 700633</name>
    <dbReference type="NCBI Taxonomy" id="626369"/>
    <lineage>
        <taxon>Bacteria</taxon>
        <taxon>Bacillati</taxon>
        <taxon>Bacillota</taxon>
        <taxon>Bacilli</taxon>
        <taxon>Lactobacillales</taxon>
        <taxon>Carnobacteriaceae</taxon>
        <taxon>Granulicatella</taxon>
    </lineage>
</organism>
<dbReference type="Gene3D" id="3.60.21.10">
    <property type="match status" value="1"/>
</dbReference>
<keyword evidence="3" id="KW-1185">Reference proteome</keyword>
<dbReference type="InterPro" id="IPR004843">
    <property type="entry name" value="Calcineurin-like_PHP"/>
</dbReference>
<sequence>MKKTYFIIGDVHGEDKMLDEMLKNWDESTQQLVFLGDLIDRGPNNKKSVLTAMKYVKEKNAWYVMGNHEVMFLAWIDNPEERFDHYMRNNGNTTINHLLNRPVDTEIDSLKDCELVKEQYPELISFLRERPLYIDEGDVLFVHAGVDLRLDHWLDTVPKDFYWIREPFHTGKNTTGKTIIFGHTPLKGLNEDGDYMKLWQHDGKIGMDGGAVFGGALHGVVWHDGKIQKIYSLEHKDFH</sequence>
<dbReference type="eggNOG" id="COG0639">
    <property type="taxonomic scope" value="Bacteria"/>
</dbReference>
<dbReference type="Pfam" id="PF00149">
    <property type="entry name" value="Metallophos"/>
    <property type="match status" value="1"/>
</dbReference>
<reference evidence="2" key="1">
    <citation type="submission" date="2009-09" db="EMBL/GenBank/DDBJ databases">
        <authorList>
            <consortium name="The Broad Institute Genome Sequencing Platform"/>
            <person name="Ward D."/>
            <person name="Feldgarden M."/>
            <person name="Earl A."/>
            <person name="Young S.K."/>
            <person name="Zeng Q."/>
            <person name="Koehrsen M."/>
            <person name="Alvarado L."/>
            <person name="Berlin A."/>
            <person name="Bochicchio J."/>
            <person name="Borenstein D."/>
            <person name="Chapman S.B."/>
            <person name="Chen Z."/>
            <person name="Engels R."/>
            <person name="Freedman E."/>
            <person name="Gellesch M."/>
            <person name="Goldberg J."/>
            <person name="Griggs A."/>
            <person name="Gujja S."/>
            <person name="Heilman E."/>
            <person name="Heiman D."/>
            <person name="Hepburn T."/>
            <person name="Howarth C."/>
            <person name="Jen D."/>
            <person name="Larson L."/>
            <person name="Lewis B."/>
            <person name="Mehta T."/>
            <person name="Park D."/>
            <person name="Pearson M."/>
            <person name="Roberts A."/>
            <person name="Saif S."/>
            <person name="Shea T."/>
            <person name="Shenoy N."/>
            <person name="Sisk P."/>
            <person name="Stolte C."/>
            <person name="Sykes S."/>
            <person name="Thomson T."/>
            <person name="Walk T."/>
            <person name="White J."/>
            <person name="Yandava C."/>
            <person name="Sibley C.D."/>
            <person name="Field T.R."/>
            <person name="Grinwis M."/>
            <person name="Eshaghurshan C.S."/>
            <person name="Surette M.G."/>
            <person name="Haas B."/>
            <person name="Nusbaum C."/>
            <person name="Birren B."/>
        </authorList>
    </citation>
    <scope>NUCLEOTIDE SEQUENCE [LARGE SCALE GENOMIC DNA]</scope>
    <source>
        <strain evidence="2">ATCC 700633</strain>
    </source>
</reference>
<feature type="domain" description="Calcineurin-like phosphoesterase" evidence="1">
    <location>
        <begin position="6"/>
        <end position="190"/>
    </location>
</feature>
<dbReference type="InterPro" id="IPR029052">
    <property type="entry name" value="Metallo-depent_PP-like"/>
</dbReference>
<name>D0BND5_9LACT</name>
<dbReference type="InterPro" id="IPR050126">
    <property type="entry name" value="Ap4A_hydrolase"/>
</dbReference>
<dbReference type="CDD" id="cd00144">
    <property type="entry name" value="MPP_PPP_family"/>
    <property type="match status" value="1"/>
</dbReference>
<dbReference type="Proteomes" id="UP000002939">
    <property type="component" value="Unassembled WGS sequence"/>
</dbReference>
<dbReference type="GO" id="GO:0016791">
    <property type="term" value="F:phosphatase activity"/>
    <property type="evidence" value="ECO:0007669"/>
    <property type="project" value="TreeGrafter"/>
</dbReference>
<protein>
    <recommendedName>
        <fullName evidence="1">Calcineurin-like phosphoesterase domain-containing protein</fullName>
    </recommendedName>
</protein>
<dbReference type="STRING" id="626369.HMPREF0446_01470"/>
<dbReference type="EMBL" id="ACRF02000003">
    <property type="protein sequence ID" value="EEW92625.1"/>
    <property type="molecule type" value="Genomic_DNA"/>
</dbReference>
<dbReference type="GO" id="GO:0008803">
    <property type="term" value="F:bis(5'-nucleosyl)-tetraphosphatase (symmetrical) activity"/>
    <property type="evidence" value="ECO:0007669"/>
    <property type="project" value="TreeGrafter"/>
</dbReference>